<sequence length="239" mass="25342">MRAPRTPADVLAHLLRSDPARPRVTWYDDTPGPTAGERIELSAKVLANWVNKAANALQDEFDVEPGSTVRLALPPHWRALYWALAVWSVGGCVSVGGADGDADLTVTDDPDVAADATAGVLVTLPALARSAPELPPTGVMDEARELSTFGDQFSAWEEPSDDDPALRTSAGPTAYAAVVPQRDWPQGTRLHTRADDLGQVLLDALAVWALDGSLVLSRGPAPTEGDRARLEAEGVTLPL</sequence>
<dbReference type="OrthoDB" id="3396763at2"/>
<dbReference type="AlphaFoldDB" id="A0A1H9XCD3"/>
<dbReference type="Gene3D" id="3.40.50.12780">
    <property type="entry name" value="N-terminal domain of ligase-like"/>
    <property type="match status" value="1"/>
</dbReference>
<protein>
    <submittedName>
        <fullName evidence="1">TIGR03089 family protein</fullName>
    </submittedName>
</protein>
<keyword evidence="2" id="KW-1185">Reference proteome</keyword>
<proteinExistence type="predicted"/>
<reference evidence="2" key="1">
    <citation type="submission" date="2016-10" db="EMBL/GenBank/DDBJ databases">
        <authorList>
            <person name="Varghese N."/>
            <person name="Submissions S."/>
        </authorList>
    </citation>
    <scope>NUCLEOTIDE SEQUENCE [LARGE SCALE GENOMIC DNA]</scope>
    <source>
        <strain evidence="2">CGMCC 1.6963</strain>
    </source>
</reference>
<dbReference type="Proteomes" id="UP000199019">
    <property type="component" value="Unassembled WGS sequence"/>
</dbReference>
<dbReference type="STRING" id="587636.SAMN05216199_3603"/>
<dbReference type="InterPro" id="IPR017523">
    <property type="entry name" value="Rv3268"/>
</dbReference>
<evidence type="ECO:0000313" key="1">
    <source>
        <dbReference type="EMBL" id="SES43313.1"/>
    </source>
</evidence>
<organism evidence="1 2">
    <name type="scientific">Pedococcus cremeus</name>
    <dbReference type="NCBI Taxonomy" id="587636"/>
    <lineage>
        <taxon>Bacteria</taxon>
        <taxon>Bacillati</taxon>
        <taxon>Actinomycetota</taxon>
        <taxon>Actinomycetes</taxon>
        <taxon>Micrococcales</taxon>
        <taxon>Intrasporangiaceae</taxon>
        <taxon>Pedococcus</taxon>
    </lineage>
</organism>
<accession>A0A1H9XCD3</accession>
<dbReference type="NCBIfam" id="TIGR03089">
    <property type="entry name" value="TIGR03089 family protein"/>
    <property type="match status" value="1"/>
</dbReference>
<dbReference type="InterPro" id="IPR042099">
    <property type="entry name" value="ANL_N_sf"/>
</dbReference>
<name>A0A1H9XCD3_9MICO</name>
<dbReference type="RefSeq" id="WP_091761279.1">
    <property type="nucleotide sequence ID" value="NZ_FOHB01000007.1"/>
</dbReference>
<dbReference type="SUPFAM" id="SSF56801">
    <property type="entry name" value="Acetyl-CoA synthetase-like"/>
    <property type="match status" value="1"/>
</dbReference>
<gene>
    <name evidence="1" type="ORF">SAMN05216199_3603</name>
</gene>
<evidence type="ECO:0000313" key="2">
    <source>
        <dbReference type="Proteomes" id="UP000199019"/>
    </source>
</evidence>
<dbReference type="EMBL" id="FOHB01000007">
    <property type="protein sequence ID" value="SES43313.1"/>
    <property type="molecule type" value="Genomic_DNA"/>
</dbReference>